<keyword evidence="2" id="KW-1185">Reference proteome</keyword>
<dbReference type="EMBL" id="MU129017">
    <property type="protein sequence ID" value="KAF9510365.1"/>
    <property type="molecule type" value="Genomic_DNA"/>
</dbReference>
<accession>A0A9P6AR04</accession>
<dbReference type="Proteomes" id="UP000886523">
    <property type="component" value="Unassembled WGS sequence"/>
</dbReference>
<dbReference type="AlphaFoldDB" id="A0A9P6AR04"/>
<proteinExistence type="predicted"/>
<name>A0A9P6AR04_9AGAM</name>
<evidence type="ECO:0000313" key="1">
    <source>
        <dbReference type="EMBL" id="KAF9510365.1"/>
    </source>
</evidence>
<evidence type="ECO:0000313" key="2">
    <source>
        <dbReference type="Proteomes" id="UP000886523"/>
    </source>
</evidence>
<sequence length="154" mass="17539">MASTPTTNRLLLKGTKGFLLDQSHTGTSVDSPPTNITINEKQVWCNWVILWRCRSKRSWSHDQYSKGTDWSENVRDNYNAEFQTNPMSGRPCGMGTYLHVHTPVEQWGGNGFYQNFVHRILQVAVSNLKYQPNPICGRGWALICAFIVLYSNGK</sequence>
<protein>
    <submittedName>
        <fullName evidence="1">Uncharacterized protein</fullName>
    </submittedName>
</protein>
<organism evidence="1 2">
    <name type="scientific">Hydnum rufescens UP504</name>
    <dbReference type="NCBI Taxonomy" id="1448309"/>
    <lineage>
        <taxon>Eukaryota</taxon>
        <taxon>Fungi</taxon>
        <taxon>Dikarya</taxon>
        <taxon>Basidiomycota</taxon>
        <taxon>Agaricomycotina</taxon>
        <taxon>Agaricomycetes</taxon>
        <taxon>Cantharellales</taxon>
        <taxon>Hydnaceae</taxon>
        <taxon>Hydnum</taxon>
    </lineage>
</organism>
<reference evidence="1" key="1">
    <citation type="journal article" date="2020" name="Nat. Commun.">
        <title>Large-scale genome sequencing of mycorrhizal fungi provides insights into the early evolution of symbiotic traits.</title>
        <authorList>
            <person name="Miyauchi S."/>
            <person name="Kiss E."/>
            <person name="Kuo A."/>
            <person name="Drula E."/>
            <person name="Kohler A."/>
            <person name="Sanchez-Garcia M."/>
            <person name="Morin E."/>
            <person name="Andreopoulos B."/>
            <person name="Barry K.W."/>
            <person name="Bonito G."/>
            <person name="Buee M."/>
            <person name="Carver A."/>
            <person name="Chen C."/>
            <person name="Cichocki N."/>
            <person name="Clum A."/>
            <person name="Culley D."/>
            <person name="Crous P.W."/>
            <person name="Fauchery L."/>
            <person name="Girlanda M."/>
            <person name="Hayes R.D."/>
            <person name="Keri Z."/>
            <person name="LaButti K."/>
            <person name="Lipzen A."/>
            <person name="Lombard V."/>
            <person name="Magnuson J."/>
            <person name="Maillard F."/>
            <person name="Murat C."/>
            <person name="Nolan M."/>
            <person name="Ohm R.A."/>
            <person name="Pangilinan J."/>
            <person name="Pereira M.F."/>
            <person name="Perotto S."/>
            <person name="Peter M."/>
            <person name="Pfister S."/>
            <person name="Riley R."/>
            <person name="Sitrit Y."/>
            <person name="Stielow J.B."/>
            <person name="Szollosi G."/>
            <person name="Zifcakova L."/>
            <person name="Stursova M."/>
            <person name="Spatafora J.W."/>
            <person name="Tedersoo L."/>
            <person name="Vaario L.M."/>
            <person name="Yamada A."/>
            <person name="Yan M."/>
            <person name="Wang P."/>
            <person name="Xu J."/>
            <person name="Bruns T."/>
            <person name="Baldrian P."/>
            <person name="Vilgalys R."/>
            <person name="Dunand C."/>
            <person name="Henrissat B."/>
            <person name="Grigoriev I.V."/>
            <person name="Hibbett D."/>
            <person name="Nagy L.G."/>
            <person name="Martin F.M."/>
        </authorList>
    </citation>
    <scope>NUCLEOTIDE SEQUENCE</scope>
    <source>
        <strain evidence="1">UP504</strain>
    </source>
</reference>
<comment type="caution">
    <text evidence="1">The sequence shown here is derived from an EMBL/GenBank/DDBJ whole genome shotgun (WGS) entry which is preliminary data.</text>
</comment>
<gene>
    <name evidence="1" type="ORF">BS47DRAFT_1364570</name>
</gene>